<feature type="domain" description="SIS" evidence="6">
    <location>
        <begin position="154"/>
        <end position="291"/>
    </location>
</feature>
<dbReference type="SUPFAM" id="SSF53697">
    <property type="entry name" value="SIS domain"/>
    <property type="match status" value="1"/>
</dbReference>
<keyword evidence="8" id="KW-1185">Reference proteome</keyword>
<dbReference type="InterPro" id="IPR047640">
    <property type="entry name" value="RpiR-like"/>
</dbReference>
<dbReference type="SUPFAM" id="SSF46689">
    <property type="entry name" value="Homeodomain-like"/>
    <property type="match status" value="1"/>
</dbReference>
<dbReference type="Pfam" id="PF01418">
    <property type="entry name" value="HTH_6"/>
    <property type="match status" value="1"/>
</dbReference>
<protein>
    <submittedName>
        <fullName evidence="7">MurR/RpiR family transcriptional regulator</fullName>
    </submittedName>
</protein>
<dbReference type="InterPro" id="IPR009057">
    <property type="entry name" value="Homeodomain-like_sf"/>
</dbReference>
<evidence type="ECO:0000313" key="8">
    <source>
        <dbReference type="Proteomes" id="UP001525968"/>
    </source>
</evidence>
<evidence type="ECO:0000256" key="2">
    <source>
        <dbReference type="ARBA" id="ARBA00023125"/>
    </source>
</evidence>
<dbReference type="Gene3D" id="3.40.50.10490">
    <property type="entry name" value="Glucose-6-phosphate isomerase like protein, domain 1"/>
    <property type="match status" value="1"/>
</dbReference>
<name>A0ABT2PME3_9BURK</name>
<dbReference type="Proteomes" id="UP001525968">
    <property type="component" value="Unassembled WGS sequence"/>
</dbReference>
<keyword evidence="4" id="KW-0804">Transcription</keyword>
<evidence type="ECO:0000256" key="4">
    <source>
        <dbReference type="ARBA" id="ARBA00023163"/>
    </source>
</evidence>
<accession>A0ABT2PME3</accession>
<dbReference type="PROSITE" id="PS51071">
    <property type="entry name" value="HTH_RPIR"/>
    <property type="match status" value="1"/>
</dbReference>
<dbReference type="PANTHER" id="PTHR30514">
    <property type="entry name" value="GLUCOKINASE"/>
    <property type="match status" value="1"/>
</dbReference>
<dbReference type="PROSITE" id="PS51464">
    <property type="entry name" value="SIS"/>
    <property type="match status" value="1"/>
</dbReference>
<gene>
    <name evidence="7" type="ORF">N0K08_12185</name>
</gene>
<reference evidence="7 8" key="1">
    <citation type="submission" date="2022-09" db="EMBL/GenBank/DDBJ databases">
        <title>Draft genome of isolate Be4.</title>
        <authorList>
            <person name="Sanchez-Castro I."/>
            <person name="Martinez-Rodriguez P."/>
            <person name="Descostes M."/>
            <person name="Merroun M."/>
        </authorList>
    </citation>
    <scope>NUCLEOTIDE SEQUENCE [LARGE SCALE GENOMIC DNA]</scope>
    <source>
        <strain evidence="7 8">Be4</strain>
    </source>
</reference>
<dbReference type="InterPro" id="IPR001347">
    <property type="entry name" value="SIS_dom"/>
</dbReference>
<dbReference type="Gene3D" id="1.10.10.10">
    <property type="entry name" value="Winged helix-like DNA-binding domain superfamily/Winged helix DNA-binding domain"/>
    <property type="match status" value="1"/>
</dbReference>
<dbReference type="InterPro" id="IPR036388">
    <property type="entry name" value="WH-like_DNA-bd_sf"/>
</dbReference>
<keyword evidence="1" id="KW-0805">Transcription regulation</keyword>
<evidence type="ECO:0000256" key="3">
    <source>
        <dbReference type="ARBA" id="ARBA00023152"/>
    </source>
</evidence>
<evidence type="ECO:0000259" key="6">
    <source>
        <dbReference type="PROSITE" id="PS51464"/>
    </source>
</evidence>
<comment type="caution">
    <text evidence="7">The sequence shown here is derived from an EMBL/GenBank/DDBJ whole genome shotgun (WGS) entry which is preliminary data.</text>
</comment>
<dbReference type="EMBL" id="JAODYH010000005">
    <property type="protein sequence ID" value="MCT9811398.1"/>
    <property type="molecule type" value="Genomic_DNA"/>
</dbReference>
<proteinExistence type="predicted"/>
<keyword evidence="3" id="KW-0324">Glycolysis</keyword>
<dbReference type="CDD" id="cd05013">
    <property type="entry name" value="SIS_RpiR"/>
    <property type="match status" value="1"/>
</dbReference>
<keyword evidence="2" id="KW-0238">DNA-binding</keyword>
<dbReference type="Pfam" id="PF01380">
    <property type="entry name" value="SIS"/>
    <property type="match status" value="1"/>
</dbReference>
<dbReference type="RefSeq" id="WP_261500624.1">
    <property type="nucleotide sequence ID" value="NZ_JAODYH010000005.1"/>
</dbReference>
<dbReference type="PANTHER" id="PTHR30514:SF20">
    <property type="entry name" value="TRANSCRIPTIONAL REGULATOR"/>
    <property type="match status" value="1"/>
</dbReference>
<evidence type="ECO:0000313" key="7">
    <source>
        <dbReference type="EMBL" id="MCT9811398.1"/>
    </source>
</evidence>
<organism evidence="7 8">
    <name type="scientific">Acidovorax bellezanensis</name>
    <dbReference type="NCBI Taxonomy" id="2976702"/>
    <lineage>
        <taxon>Bacteria</taxon>
        <taxon>Pseudomonadati</taxon>
        <taxon>Pseudomonadota</taxon>
        <taxon>Betaproteobacteria</taxon>
        <taxon>Burkholderiales</taxon>
        <taxon>Comamonadaceae</taxon>
        <taxon>Acidovorax</taxon>
    </lineage>
</organism>
<dbReference type="InterPro" id="IPR046348">
    <property type="entry name" value="SIS_dom_sf"/>
</dbReference>
<sequence>MKNRIKPQEEPAVPASPAGFVDTQAFLVEVQAQFDGLSRQLKAIARHVEMHRDRLVLDGVQTTAEACGVQPSAVVRFAKHFGFSGYSELQALFRADAERQLAPNRGYQERIRDLIVPGAQTLAAGQLAREVIARSVDSLQALQRQLPDDRFEAGVDLMVQAPAIWLAASRRAFPVGAYLAYALQHTGKAVHWLNGLGAMQQLELRALRPGDVMLAISFAPYAQETLDLAQAAVARGAKLLAITDSQLSPLAAQASVVLVAQDGATFGFRSLTSTLALAQSLFLGLAYRLELAYEAPAADTP</sequence>
<evidence type="ECO:0000256" key="1">
    <source>
        <dbReference type="ARBA" id="ARBA00023015"/>
    </source>
</evidence>
<feature type="domain" description="HTH rpiR-type" evidence="5">
    <location>
        <begin position="24"/>
        <end position="100"/>
    </location>
</feature>
<dbReference type="InterPro" id="IPR035472">
    <property type="entry name" value="RpiR-like_SIS"/>
</dbReference>
<evidence type="ECO:0000259" key="5">
    <source>
        <dbReference type="PROSITE" id="PS51071"/>
    </source>
</evidence>
<dbReference type="InterPro" id="IPR000281">
    <property type="entry name" value="HTH_RpiR"/>
</dbReference>